<dbReference type="EMBL" id="WIUZ02000003">
    <property type="protein sequence ID" value="KAF9789902.1"/>
    <property type="molecule type" value="Genomic_DNA"/>
</dbReference>
<reference evidence="3" key="1">
    <citation type="journal article" date="2020" name="Nat. Commun.">
        <title>Large-scale genome sequencing of mycorrhizal fungi provides insights into the early evolution of symbiotic traits.</title>
        <authorList>
            <person name="Miyauchi S."/>
            <person name="Kiss E."/>
            <person name="Kuo A."/>
            <person name="Drula E."/>
            <person name="Kohler A."/>
            <person name="Sanchez-Garcia M."/>
            <person name="Morin E."/>
            <person name="Andreopoulos B."/>
            <person name="Barry K.W."/>
            <person name="Bonito G."/>
            <person name="Buee M."/>
            <person name="Carver A."/>
            <person name="Chen C."/>
            <person name="Cichocki N."/>
            <person name="Clum A."/>
            <person name="Culley D."/>
            <person name="Crous P.W."/>
            <person name="Fauchery L."/>
            <person name="Girlanda M."/>
            <person name="Hayes R.D."/>
            <person name="Keri Z."/>
            <person name="LaButti K."/>
            <person name="Lipzen A."/>
            <person name="Lombard V."/>
            <person name="Magnuson J."/>
            <person name="Maillard F."/>
            <person name="Murat C."/>
            <person name="Nolan M."/>
            <person name="Ohm R.A."/>
            <person name="Pangilinan J."/>
            <person name="Pereira M.F."/>
            <person name="Perotto S."/>
            <person name="Peter M."/>
            <person name="Pfister S."/>
            <person name="Riley R."/>
            <person name="Sitrit Y."/>
            <person name="Stielow J.B."/>
            <person name="Szollosi G."/>
            <person name="Zifcakova L."/>
            <person name="Stursova M."/>
            <person name="Spatafora J.W."/>
            <person name="Tedersoo L."/>
            <person name="Vaario L.M."/>
            <person name="Yamada A."/>
            <person name="Yan M."/>
            <person name="Wang P."/>
            <person name="Xu J."/>
            <person name="Bruns T."/>
            <person name="Baldrian P."/>
            <person name="Vilgalys R."/>
            <person name="Dunand C."/>
            <person name="Henrissat B."/>
            <person name="Grigoriev I.V."/>
            <person name="Hibbett D."/>
            <person name="Nagy L.G."/>
            <person name="Martin F.M."/>
        </authorList>
    </citation>
    <scope>NUCLEOTIDE SEQUENCE</scope>
    <source>
        <strain evidence="3">UH-Tt-Lm1</strain>
    </source>
</reference>
<gene>
    <name evidence="3" type="ORF">BJ322DRAFT_993040</name>
</gene>
<feature type="non-terminal residue" evidence="3">
    <location>
        <position position="121"/>
    </location>
</feature>
<proteinExistence type="predicted"/>
<dbReference type="Proteomes" id="UP000736335">
    <property type="component" value="Unassembled WGS sequence"/>
</dbReference>
<feature type="transmembrane region" description="Helical" evidence="1">
    <location>
        <begin position="99"/>
        <end position="118"/>
    </location>
</feature>
<evidence type="ECO:0000313" key="4">
    <source>
        <dbReference type="Proteomes" id="UP000736335"/>
    </source>
</evidence>
<keyword evidence="1" id="KW-1133">Transmembrane helix</keyword>
<dbReference type="Pfam" id="PF20153">
    <property type="entry name" value="DUF6535"/>
    <property type="match status" value="1"/>
</dbReference>
<protein>
    <recommendedName>
        <fullName evidence="2">DUF6535 domain-containing protein</fullName>
    </recommendedName>
</protein>
<keyword evidence="4" id="KW-1185">Reference proteome</keyword>
<dbReference type="InterPro" id="IPR045338">
    <property type="entry name" value="DUF6535"/>
</dbReference>
<reference evidence="3" key="2">
    <citation type="submission" date="2020-11" db="EMBL/GenBank/DDBJ databases">
        <authorList>
            <consortium name="DOE Joint Genome Institute"/>
            <person name="Kuo A."/>
            <person name="Miyauchi S."/>
            <person name="Kiss E."/>
            <person name="Drula E."/>
            <person name="Kohler A."/>
            <person name="Sanchez-Garcia M."/>
            <person name="Andreopoulos B."/>
            <person name="Barry K.W."/>
            <person name="Bonito G."/>
            <person name="Buee M."/>
            <person name="Carver A."/>
            <person name="Chen C."/>
            <person name="Cichocki N."/>
            <person name="Clum A."/>
            <person name="Culley D."/>
            <person name="Crous P.W."/>
            <person name="Fauchery L."/>
            <person name="Girlanda M."/>
            <person name="Hayes R."/>
            <person name="Keri Z."/>
            <person name="Labutti K."/>
            <person name="Lipzen A."/>
            <person name="Lombard V."/>
            <person name="Magnuson J."/>
            <person name="Maillard F."/>
            <person name="Morin E."/>
            <person name="Murat C."/>
            <person name="Nolan M."/>
            <person name="Ohm R."/>
            <person name="Pangilinan J."/>
            <person name="Pereira M."/>
            <person name="Perotto S."/>
            <person name="Peter M."/>
            <person name="Riley R."/>
            <person name="Sitrit Y."/>
            <person name="Stielow B."/>
            <person name="Szollosi G."/>
            <person name="Zifcakova L."/>
            <person name="Stursova M."/>
            <person name="Spatafora J.W."/>
            <person name="Tedersoo L."/>
            <person name="Vaario L.-M."/>
            <person name="Yamada A."/>
            <person name="Yan M."/>
            <person name="Wang P."/>
            <person name="Xu J."/>
            <person name="Bruns T."/>
            <person name="Baldrian P."/>
            <person name="Vilgalys R."/>
            <person name="Henrissat B."/>
            <person name="Grigoriev I.V."/>
            <person name="Hibbett D."/>
            <person name="Nagy L.G."/>
            <person name="Martin F.M."/>
        </authorList>
    </citation>
    <scope>NUCLEOTIDE SEQUENCE</scope>
    <source>
        <strain evidence="3">UH-Tt-Lm1</strain>
    </source>
</reference>
<name>A0A9P6HLL5_9AGAM</name>
<keyword evidence="1" id="KW-0812">Transmembrane</keyword>
<evidence type="ECO:0000256" key="1">
    <source>
        <dbReference type="SAM" id="Phobius"/>
    </source>
</evidence>
<accession>A0A9P6HLL5</accession>
<dbReference type="AlphaFoldDB" id="A0A9P6HLL5"/>
<feature type="transmembrane region" description="Helical" evidence="1">
    <location>
        <begin position="28"/>
        <end position="47"/>
    </location>
</feature>
<organism evidence="3 4">
    <name type="scientific">Thelephora terrestris</name>
    <dbReference type="NCBI Taxonomy" id="56493"/>
    <lineage>
        <taxon>Eukaryota</taxon>
        <taxon>Fungi</taxon>
        <taxon>Dikarya</taxon>
        <taxon>Basidiomycota</taxon>
        <taxon>Agaricomycotina</taxon>
        <taxon>Agaricomycetes</taxon>
        <taxon>Thelephorales</taxon>
        <taxon>Thelephoraceae</taxon>
        <taxon>Thelephora</taxon>
    </lineage>
</organism>
<comment type="caution">
    <text evidence="3">The sequence shown here is derived from an EMBL/GenBank/DDBJ whole genome shotgun (WGS) entry which is preliminary data.</text>
</comment>
<evidence type="ECO:0000313" key="3">
    <source>
        <dbReference type="EMBL" id="KAF9789902.1"/>
    </source>
</evidence>
<feature type="non-terminal residue" evidence="3">
    <location>
        <position position="1"/>
    </location>
</feature>
<feature type="domain" description="DUF6535" evidence="2">
    <location>
        <begin position="10"/>
        <end position="121"/>
    </location>
</feature>
<dbReference type="OrthoDB" id="3221808at2759"/>
<keyword evidence="1" id="KW-0472">Membrane</keyword>
<sequence>SRTEFYNKFQRVADDNDKNFIQKHNEELNSTLIFAGLFSAVTSTFIVDIQSELGPDFEEMNHSLLKIIASAALGNIPTGADAAFPQWNGPDPTIIRVQAILYSSLFASLLAALFAMLGKQW</sequence>
<evidence type="ECO:0000259" key="2">
    <source>
        <dbReference type="Pfam" id="PF20153"/>
    </source>
</evidence>